<dbReference type="HOGENOM" id="CLU_1063150_0_0_1"/>
<proteinExistence type="predicted"/>
<dbReference type="SUPFAM" id="SSF48452">
    <property type="entry name" value="TPR-like"/>
    <property type="match status" value="1"/>
</dbReference>
<dbReference type="Pfam" id="PF04780">
    <property type="entry name" value="DUF629"/>
    <property type="match status" value="1"/>
</dbReference>
<feature type="region of interest" description="Disordered" evidence="3">
    <location>
        <begin position="1"/>
        <end position="28"/>
    </location>
</feature>
<dbReference type="InterPro" id="IPR011990">
    <property type="entry name" value="TPR-like_helical_dom_sf"/>
</dbReference>
<dbReference type="GO" id="GO:0016787">
    <property type="term" value="F:hydrolase activity"/>
    <property type="evidence" value="ECO:0007669"/>
    <property type="project" value="UniProtKB-KW"/>
</dbReference>
<evidence type="ECO:0000259" key="4">
    <source>
        <dbReference type="Pfam" id="PF04780"/>
    </source>
</evidence>
<dbReference type="Gene3D" id="1.25.40.10">
    <property type="entry name" value="Tetratricopeptide repeat domain"/>
    <property type="match status" value="1"/>
</dbReference>
<reference evidence="5" key="3">
    <citation type="submission" date="2006-01" db="EMBL/GenBank/DDBJ databases">
        <authorList>
            <person name="Buell R."/>
        </authorList>
    </citation>
    <scope>NUCLEOTIDE SEQUENCE</scope>
</reference>
<dbReference type="PANTHER" id="PTHR22975:SF19">
    <property type="entry name" value="EXPRESSED PROTEIN"/>
    <property type="match status" value="1"/>
</dbReference>
<dbReference type="AlphaFoldDB" id="Q2R1R4"/>
<dbReference type="InterPro" id="IPR006865">
    <property type="entry name" value="DUF629"/>
</dbReference>
<feature type="compositionally biased region" description="Basic residues" evidence="3">
    <location>
        <begin position="1"/>
        <end position="12"/>
    </location>
</feature>
<organism evidence="5">
    <name type="scientific">Oryza sativa subsp. japonica</name>
    <name type="common">Rice</name>
    <dbReference type="NCBI Taxonomy" id="39947"/>
    <lineage>
        <taxon>Eukaryota</taxon>
        <taxon>Viridiplantae</taxon>
        <taxon>Streptophyta</taxon>
        <taxon>Embryophyta</taxon>
        <taxon>Tracheophyta</taxon>
        <taxon>Spermatophyta</taxon>
        <taxon>Magnoliopsida</taxon>
        <taxon>Liliopsida</taxon>
        <taxon>Poales</taxon>
        <taxon>Poaceae</taxon>
        <taxon>BOP clade</taxon>
        <taxon>Oryzoideae</taxon>
        <taxon>Oryzeae</taxon>
        <taxon>Oryzinae</taxon>
        <taxon>Oryza</taxon>
        <taxon>Oryza sativa</taxon>
    </lineage>
</organism>
<dbReference type="PANTHER" id="PTHR22975">
    <property type="entry name" value="UBIQUITIN SPECIFIC PROTEINASE"/>
    <property type="match status" value="1"/>
</dbReference>
<dbReference type="InterPro" id="IPR052398">
    <property type="entry name" value="Ubiquitin_hydrolase_53/54"/>
</dbReference>
<keyword evidence="2" id="KW-0378">Hydrolase</keyword>
<keyword evidence="1" id="KW-0833">Ubl conjugation pathway</keyword>
<dbReference type="EMBL" id="DP000010">
    <property type="protein sequence ID" value="ABA94637.1"/>
    <property type="molecule type" value="Genomic_DNA"/>
</dbReference>
<reference evidence="5" key="1">
    <citation type="journal article" date="2005" name="BMC Biol.">
        <title>The sequence of rice chromosomes 11 and 12, rich in disease resistance genes and recent gene duplications.</title>
        <authorList>
            <consortium name="The rice chromosomes 11 and 12 sequencing consortia"/>
        </authorList>
    </citation>
    <scope>NUCLEOTIDE SEQUENCE [LARGE SCALE GENOMIC DNA]</scope>
</reference>
<sequence length="996" mass="111293">MGRRKNKRRISRHRGDATASAPAPTNADWEDATAAFREEAEAALRSLSIGEDDGAAAERLAARHGGSPLAHHVVGHARAALARAGDAVAPLRRAAGLAPGCPEIAAALAAALLYARRPGEALAECARALAVGAPTDPALHAVSGRGLMAATPQCRVAVARERLRGVRADAEALTGVSHRATVPPPPSRSRRSALPDTDDEVWSFLTVRVEDLTAHCAKIGSSAGALAVADAVEFVKATNAWVYWLCPVCDEVFLDSNSFQSHVESEYIHQLQQWLPLTQPSTTMKPTSKDSSWWKPIGAQEEEEEIARIREAFSIVNGSEVSYLGCVAFSILDGPEIPSIDPMVFSSLDEPEVSSVEPVSNEVKFKKGRRRRLKKWDAWLDHCREIERDCPSWEELLLPLCREMPELWEYLESCVETEGNEDSFPLISLVQGSSVLFLDSQKIAPINMDGSFNVDALFNWLLRGSSPQKPVPSWTSIRKRCVHDGNEVLKRIGEISDLLQEQFGLKDHSDGTMHGDFFTTKVKTGFHLGTGVDNILNVVSLVEGFAHKVSALLEDVGWFWRPRAFCCLKLLASGKLGNDDLCEVNSIDVEISHMFAEVSFLRKKLVKVCTFDYRIVILPFIKDYLWAKLNNGSPGKELHDMDDIYEEYVVQEKSQGTDSDLDHQISRTEEFENSSLSFSDSSDLSTLETESTSFNSGIGTVHQITTDELSLNVTLRALWHLRRIHIFRQIPHTLHHLSVRDHCVVCLLCEIFYARDHNENHTAAILLGNARTAFSDILNDRNFDYKENKNIASEIISIIIEILHMSQKHYSFETFEPVEISPSRCFGYCVPHQVLGMYFKQKKCNCVNKPGGENDFIAIFHTVDVGAVQKTEMKSFGDILKAAELDVESCRCGNKTEVFSWPTEKENYVDMSEVLINIAAPLDIIHTVYEVDIKRMYSLITVVCCVDDEHVCFARGEGKWIIYESQTVEVADCWESLLQRYHGRILRPQILFFEML</sequence>
<protein>
    <submittedName>
        <fullName evidence="5">Expressed protein</fullName>
    </submittedName>
</protein>
<evidence type="ECO:0000256" key="1">
    <source>
        <dbReference type="ARBA" id="ARBA00022786"/>
    </source>
</evidence>
<feature type="domain" description="DUF629" evidence="4">
    <location>
        <begin position="203"/>
        <end position="274"/>
    </location>
</feature>
<evidence type="ECO:0000256" key="3">
    <source>
        <dbReference type="SAM" id="MobiDB-lite"/>
    </source>
</evidence>
<evidence type="ECO:0000256" key="2">
    <source>
        <dbReference type="ARBA" id="ARBA00022801"/>
    </source>
</evidence>
<name>Q2R1R4_ORYSJ</name>
<gene>
    <name evidence="5" type="ordered locus">LOC_Os11g38330</name>
</gene>
<reference evidence="5" key="2">
    <citation type="submission" date="2005-04" db="EMBL/GenBank/DDBJ databases">
        <authorList>
            <person name="Buell C.R."/>
            <person name="Wing R.A."/>
            <person name="McCombie W.A."/>
            <person name="Ouyang S."/>
        </authorList>
    </citation>
    <scope>NUCLEOTIDE SEQUENCE</scope>
</reference>
<evidence type="ECO:0000313" key="5">
    <source>
        <dbReference type="EMBL" id="ABA94637.1"/>
    </source>
</evidence>
<accession>Q2R1R4</accession>